<organism evidence="1 2">
    <name type="scientific">Gordonia sesuvii</name>
    <dbReference type="NCBI Taxonomy" id="3116777"/>
    <lineage>
        <taxon>Bacteria</taxon>
        <taxon>Bacillati</taxon>
        <taxon>Actinomycetota</taxon>
        <taxon>Actinomycetes</taxon>
        <taxon>Mycobacteriales</taxon>
        <taxon>Gordoniaceae</taxon>
        <taxon>Gordonia</taxon>
    </lineage>
</organism>
<accession>A0ABU7MC84</accession>
<dbReference type="EMBL" id="JAZDUF010000002">
    <property type="protein sequence ID" value="MEE3850642.1"/>
    <property type="molecule type" value="Genomic_DNA"/>
</dbReference>
<dbReference type="NCBIfam" id="TIGR02242">
    <property type="entry name" value="tail_TIGR02242"/>
    <property type="match status" value="1"/>
</dbReference>
<proteinExistence type="predicted"/>
<dbReference type="Proteomes" id="UP001347146">
    <property type="component" value="Unassembled WGS sequence"/>
</dbReference>
<evidence type="ECO:0000313" key="1">
    <source>
        <dbReference type="EMBL" id="MEE3850642.1"/>
    </source>
</evidence>
<dbReference type="InterPro" id="IPR011748">
    <property type="entry name" value="Unchr_phage_tail-like"/>
</dbReference>
<dbReference type="InterPro" id="IPR006521">
    <property type="entry name" value="Tail_protein_I"/>
</dbReference>
<dbReference type="Pfam" id="PF09684">
    <property type="entry name" value="Tail_P2_I"/>
    <property type="match status" value="1"/>
</dbReference>
<sequence length="185" mass="19497">MSTVRGDLPAVVSPHPVGATLPSIYADDIYAQGLCESFDRMLGPAVLVLDCFPAYLDPATAPADSLNWLAGWIGLVLEGHESPAKKRELIGVGAELLRWRGTRRGVHDAVVAAFGVVPQITEPGGVTVSAEAPDHGPDATDDRDQMLAVTLTVADPESVDLSRLDAVVAQVKPVHLPHRVQVATG</sequence>
<protein>
    <submittedName>
        <fullName evidence="1">Phage tail protein</fullName>
    </submittedName>
</protein>
<evidence type="ECO:0000313" key="2">
    <source>
        <dbReference type="Proteomes" id="UP001347146"/>
    </source>
</evidence>
<reference evidence="1 2" key="1">
    <citation type="submission" date="2024-01" db="EMBL/GenBank/DDBJ databases">
        <title>Draft genome sequence of Gordonia sp. LSe1-13.</title>
        <authorList>
            <person name="Suphannarot A."/>
            <person name="Mingma R."/>
        </authorList>
    </citation>
    <scope>NUCLEOTIDE SEQUENCE [LARGE SCALE GENOMIC DNA]</scope>
    <source>
        <strain evidence="1 2">LSe1-13</strain>
    </source>
</reference>
<gene>
    <name evidence="1" type="ORF">VZC37_09870</name>
</gene>
<keyword evidence="2" id="KW-1185">Reference proteome</keyword>
<dbReference type="RefSeq" id="WP_330432278.1">
    <property type="nucleotide sequence ID" value="NZ_JAZDUF010000002.1"/>
</dbReference>
<comment type="caution">
    <text evidence="1">The sequence shown here is derived from an EMBL/GenBank/DDBJ whole genome shotgun (WGS) entry which is preliminary data.</text>
</comment>
<name>A0ABU7MC84_9ACTN</name>